<dbReference type="Proteomes" id="UP000695562">
    <property type="component" value="Unassembled WGS sequence"/>
</dbReference>
<dbReference type="AlphaFoldDB" id="A0A8J4PYG4"/>
<evidence type="ECO:0000313" key="1">
    <source>
        <dbReference type="EMBL" id="KAF2075740.1"/>
    </source>
</evidence>
<dbReference type="EMBL" id="AJWJ01000088">
    <property type="protein sequence ID" value="KAF2075740.1"/>
    <property type="molecule type" value="Genomic_DNA"/>
</dbReference>
<proteinExistence type="predicted"/>
<reference evidence="1" key="1">
    <citation type="submission" date="2020-01" db="EMBL/GenBank/DDBJ databases">
        <title>Development of genomics and gene disruption for Polysphondylium violaceum indicates a role for the polyketide synthase stlB in stalk morphogenesis.</title>
        <authorList>
            <person name="Narita B."/>
            <person name="Kawabe Y."/>
            <person name="Kin K."/>
            <person name="Saito T."/>
            <person name="Gibbs R."/>
            <person name="Kuspa A."/>
            <person name="Muzny D."/>
            <person name="Queller D."/>
            <person name="Richards S."/>
            <person name="Strassman J."/>
            <person name="Sucgang R."/>
            <person name="Worley K."/>
            <person name="Schaap P."/>
        </authorList>
    </citation>
    <scope>NUCLEOTIDE SEQUENCE</scope>
    <source>
        <strain evidence="1">QSvi11</strain>
    </source>
</reference>
<gene>
    <name evidence="1" type="ORF">CYY_002983</name>
</gene>
<keyword evidence="2" id="KW-1185">Reference proteome</keyword>
<evidence type="ECO:0000313" key="2">
    <source>
        <dbReference type="Proteomes" id="UP000695562"/>
    </source>
</evidence>
<name>A0A8J4PYG4_9MYCE</name>
<protein>
    <submittedName>
        <fullName evidence="1">Uncharacterized protein</fullName>
    </submittedName>
</protein>
<comment type="caution">
    <text evidence="1">The sequence shown here is derived from an EMBL/GenBank/DDBJ whole genome shotgun (WGS) entry which is preliminary data.</text>
</comment>
<organism evidence="1 2">
    <name type="scientific">Polysphondylium violaceum</name>
    <dbReference type="NCBI Taxonomy" id="133409"/>
    <lineage>
        <taxon>Eukaryota</taxon>
        <taxon>Amoebozoa</taxon>
        <taxon>Evosea</taxon>
        <taxon>Eumycetozoa</taxon>
        <taxon>Dictyostelia</taxon>
        <taxon>Dictyosteliales</taxon>
        <taxon>Dictyosteliaceae</taxon>
        <taxon>Polysphondylium</taxon>
    </lineage>
</organism>
<accession>A0A8J4PYG4</accession>
<sequence>MQISSNYIDGIINDNARLQQSDFLDNIKQQKDGLSNSELSLLSEIEKRDRTIDELTTESNSRMELLVTLMQTDDQLK</sequence>